<sequence>MREELVDIVEDFIKLCDKLLESGKIDNKMYDELTQKKVEFLKDTKRVI</sequence>
<dbReference type="STRING" id="36842.SAMN02194393_00784"/>
<dbReference type="EMBL" id="FUZT01000001">
    <property type="protein sequence ID" value="SKC43105.1"/>
    <property type="molecule type" value="Genomic_DNA"/>
</dbReference>
<name>A0A1T5IVC7_9FIRM</name>
<organism evidence="1 2">
    <name type="scientific">Maledivibacter halophilus</name>
    <dbReference type="NCBI Taxonomy" id="36842"/>
    <lineage>
        <taxon>Bacteria</taxon>
        <taxon>Bacillati</taxon>
        <taxon>Bacillota</taxon>
        <taxon>Clostridia</taxon>
        <taxon>Peptostreptococcales</taxon>
        <taxon>Caminicellaceae</taxon>
        <taxon>Maledivibacter</taxon>
    </lineage>
</organism>
<evidence type="ECO:0000313" key="1">
    <source>
        <dbReference type="EMBL" id="SKC43105.1"/>
    </source>
</evidence>
<protein>
    <submittedName>
        <fullName evidence="1">Uncharacterized protein</fullName>
    </submittedName>
</protein>
<accession>A0A1T5IVC7</accession>
<gene>
    <name evidence="1" type="ORF">SAMN02194393_00784</name>
</gene>
<reference evidence="1 2" key="1">
    <citation type="submission" date="2017-02" db="EMBL/GenBank/DDBJ databases">
        <authorList>
            <person name="Peterson S.W."/>
        </authorList>
    </citation>
    <scope>NUCLEOTIDE SEQUENCE [LARGE SCALE GENOMIC DNA]</scope>
    <source>
        <strain evidence="1 2">M1</strain>
    </source>
</reference>
<keyword evidence="2" id="KW-1185">Reference proteome</keyword>
<proteinExistence type="predicted"/>
<evidence type="ECO:0000313" key="2">
    <source>
        <dbReference type="Proteomes" id="UP000190285"/>
    </source>
</evidence>
<dbReference type="AlphaFoldDB" id="A0A1T5IVC7"/>
<dbReference type="Proteomes" id="UP000190285">
    <property type="component" value="Unassembled WGS sequence"/>
</dbReference>
<dbReference type="RefSeq" id="WP_170917263.1">
    <property type="nucleotide sequence ID" value="NZ_FUZT01000001.1"/>
</dbReference>